<organism evidence="1 2">
    <name type="scientific">Yersinia enterocolitica</name>
    <dbReference type="NCBI Taxonomy" id="630"/>
    <lineage>
        <taxon>Bacteria</taxon>
        <taxon>Pseudomonadati</taxon>
        <taxon>Pseudomonadota</taxon>
        <taxon>Gammaproteobacteria</taxon>
        <taxon>Enterobacterales</taxon>
        <taxon>Yersiniaceae</taxon>
        <taxon>Yersinia</taxon>
    </lineage>
</organism>
<proteinExistence type="predicted"/>
<protein>
    <submittedName>
        <fullName evidence="1">Uncharacterized protein</fullName>
    </submittedName>
</protein>
<sequence>MINIKKIIDSLYRRFVATDHVGRIKPRIVEVRFCSMSEQENKIINYQLIISLFQGE</sequence>
<dbReference type="EMBL" id="CPZF01000016">
    <property type="protein sequence ID" value="CNG53916.1"/>
    <property type="molecule type" value="Genomic_DNA"/>
</dbReference>
<evidence type="ECO:0000313" key="2">
    <source>
        <dbReference type="Proteomes" id="UP000041356"/>
    </source>
</evidence>
<reference evidence="1 2" key="1">
    <citation type="submission" date="2015-03" db="EMBL/GenBank/DDBJ databases">
        <authorList>
            <consortium name="Pathogen Informatics"/>
            <person name="Murphy D."/>
        </authorList>
    </citation>
    <scope>NUCLEOTIDE SEQUENCE [LARGE SCALE GENOMIC DNA]</scope>
    <source>
        <strain evidence="1 2">IP27818</strain>
    </source>
</reference>
<dbReference type="Proteomes" id="UP000041356">
    <property type="component" value="Unassembled WGS sequence"/>
</dbReference>
<comment type="caution">
    <text evidence="1">The sequence shown here is derived from an EMBL/GenBank/DDBJ whole genome shotgun (WGS) entry which is preliminary data.</text>
</comment>
<accession>A0A9P1PZ33</accession>
<gene>
    <name evidence="1" type="ORF">ERS137939_04283</name>
</gene>
<dbReference type="AlphaFoldDB" id="A0A9P1PZ33"/>
<evidence type="ECO:0000313" key="1">
    <source>
        <dbReference type="EMBL" id="CNG53916.1"/>
    </source>
</evidence>
<name>A0A9P1PZ33_YEREN</name>